<accession>A0ABW2P664</accession>
<dbReference type="Pfam" id="PF03596">
    <property type="entry name" value="Cad"/>
    <property type="match status" value="1"/>
</dbReference>
<name>A0ABW2P664_9ACTN</name>
<sequence>MDGLVATLGTACAVFAGTNVDDIIILTVLFLSARAGREPRARQIVAGQYAGIAVLVAVSAIAALGLTVIPDRWVGLLGLVPLALGIRGLISALRTRHRDRNGGRGAGREGGQEGGAPVAVAGGAFSVAGVTIANGADNLSVYTPMFRTIGLTASLVTIAAFAVLIAVWCAAGYWLGSHKKIIAFVERFGHWLVPLVFVAIGAVIVLESGVAGRLVDLL</sequence>
<organism evidence="2 3">
    <name type="scientific">Sphaerisporangium rhizosphaerae</name>
    <dbReference type="NCBI Taxonomy" id="2269375"/>
    <lineage>
        <taxon>Bacteria</taxon>
        <taxon>Bacillati</taxon>
        <taxon>Actinomycetota</taxon>
        <taxon>Actinomycetes</taxon>
        <taxon>Streptosporangiales</taxon>
        <taxon>Streptosporangiaceae</taxon>
        <taxon>Sphaerisporangium</taxon>
    </lineage>
</organism>
<comment type="caution">
    <text evidence="2">The sequence shown here is derived from an EMBL/GenBank/DDBJ whole genome shotgun (WGS) entry which is preliminary data.</text>
</comment>
<feature type="transmembrane region" description="Helical" evidence="1">
    <location>
        <begin position="44"/>
        <end position="67"/>
    </location>
</feature>
<dbReference type="InterPro" id="IPR004676">
    <property type="entry name" value="Cd-R_transporter"/>
</dbReference>
<keyword evidence="1" id="KW-0472">Membrane</keyword>
<evidence type="ECO:0000313" key="3">
    <source>
        <dbReference type="Proteomes" id="UP001596496"/>
    </source>
</evidence>
<dbReference type="RefSeq" id="WP_380827559.1">
    <property type="nucleotide sequence ID" value="NZ_JBHTCG010000010.1"/>
</dbReference>
<gene>
    <name evidence="2" type="ORF">ACFQSB_17220</name>
</gene>
<dbReference type="EMBL" id="JBHTCG010000010">
    <property type="protein sequence ID" value="MFC7383962.1"/>
    <property type="molecule type" value="Genomic_DNA"/>
</dbReference>
<feature type="transmembrane region" description="Helical" evidence="1">
    <location>
        <begin position="153"/>
        <end position="176"/>
    </location>
</feature>
<feature type="transmembrane region" description="Helical" evidence="1">
    <location>
        <begin position="6"/>
        <end position="32"/>
    </location>
</feature>
<keyword evidence="3" id="KW-1185">Reference proteome</keyword>
<proteinExistence type="predicted"/>
<dbReference type="Proteomes" id="UP001596496">
    <property type="component" value="Unassembled WGS sequence"/>
</dbReference>
<evidence type="ECO:0000313" key="2">
    <source>
        <dbReference type="EMBL" id="MFC7383962.1"/>
    </source>
</evidence>
<evidence type="ECO:0000256" key="1">
    <source>
        <dbReference type="SAM" id="Phobius"/>
    </source>
</evidence>
<keyword evidence="1" id="KW-0812">Transmembrane</keyword>
<feature type="transmembrane region" description="Helical" evidence="1">
    <location>
        <begin position="73"/>
        <end position="93"/>
    </location>
</feature>
<protein>
    <submittedName>
        <fullName evidence="2">Cadmium resistance transporter</fullName>
    </submittedName>
</protein>
<reference evidence="3" key="1">
    <citation type="journal article" date="2019" name="Int. J. Syst. Evol. Microbiol.">
        <title>The Global Catalogue of Microorganisms (GCM) 10K type strain sequencing project: providing services to taxonomists for standard genome sequencing and annotation.</title>
        <authorList>
            <consortium name="The Broad Institute Genomics Platform"/>
            <consortium name="The Broad Institute Genome Sequencing Center for Infectious Disease"/>
            <person name="Wu L."/>
            <person name="Ma J."/>
        </authorList>
    </citation>
    <scope>NUCLEOTIDE SEQUENCE [LARGE SCALE GENOMIC DNA]</scope>
    <source>
        <strain evidence="3">CECT 7649</strain>
    </source>
</reference>
<feature type="transmembrane region" description="Helical" evidence="1">
    <location>
        <begin position="114"/>
        <end position="133"/>
    </location>
</feature>
<feature type="transmembrane region" description="Helical" evidence="1">
    <location>
        <begin position="188"/>
        <end position="206"/>
    </location>
</feature>
<keyword evidence="1" id="KW-1133">Transmembrane helix</keyword>